<dbReference type="Gene3D" id="3.30.450.20">
    <property type="entry name" value="PAS domain"/>
    <property type="match status" value="2"/>
</dbReference>
<dbReference type="SMART" id="SM00388">
    <property type="entry name" value="HisKA"/>
    <property type="match status" value="1"/>
</dbReference>
<dbReference type="CDD" id="cd00082">
    <property type="entry name" value="HisKA"/>
    <property type="match status" value="1"/>
</dbReference>
<dbReference type="InterPro" id="IPR004358">
    <property type="entry name" value="Sig_transdc_His_kin-like_C"/>
</dbReference>
<dbReference type="Pfam" id="PF02518">
    <property type="entry name" value="HATPase_c"/>
    <property type="match status" value="1"/>
</dbReference>
<dbReference type="InterPro" id="IPR036890">
    <property type="entry name" value="HATPase_C_sf"/>
</dbReference>
<evidence type="ECO:0000256" key="3">
    <source>
        <dbReference type="ARBA" id="ARBA00022553"/>
    </source>
</evidence>
<accession>A0ABW7N921</accession>
<dbReference type="SUPFAM" id="SSF47384">
    <property type="entry name" value="Homodimeric domain of signal transducing histidine kinase"/>
    <property type="match status" value="1"/>
</dbReference>
<dbReference type="PANTHER" id="PTHR43065">
    <property type="entry name" value="SENSOR HISTIDINE KINASE"/>
    <property type="match status" value="1"/>
</dbReference>
<dbReference type="Proteomes" id="UP001610063">
    <property type="component" value="Unassembled WGS sequence"/>
</dbReference>
<dbReference type="PRINTS" id="PR00344">
    <property type="entry name" value="BCTRLSENSOR"/>
</dbReference>
<dbReference type="InterPro" id="IPR035965">
    <property type="entry name" value="PAS-like_dom_sf"/>
</dbReference>
<dbReference type="PROSITE" id="PS50112">
    <property type="entry name" value="PAS"/>
    <property type="match status" value="2"/>
</dbReference>
<feature type="domain" description="Histidine kinase" evidence="5">
    <location>
        <begin position="421"/>
        <end position="633"/>
    </location>
</feature>
<reference evidence="8 9" key="1">
    <citation type="journal article" date="2013" name="Int. J. Syst. Evol. Microbiol.">
        <title>Marinoscillum luteum sp. nov., isolated from marine sediment.</title>
        <authorList>
            <person name="Cha I.T."/>
            <person name="Park S.J."/>
            <person name="Kim S.J."/>
            <person name="Kim J.G."/>
            <person name="Jung M.Y."/>
            <person name="Shin K.S."/>
            <person name="Kwon K.K."/>
            <person name="Yang S.H."/>
            <person name="Seo Y.S."/>
            <person name="Rhee S.K."/>
        </authorList>
    </citation>
    <scope>NUCLEOTIDE SEQUENCE [LARGE SCALE GENOMIC DNA]</scope>
    <source>
        <strain evidence="8 9">KCTC 23939</strain>
    </source>
</reference>
<dbReference type="NCBIfam" id="TIGR00229">
    <property type="entry name" value="sensory_box"/>
    <property type="match status" value="2"/>
</dbReference>
<evidence type="ECO:0000259" key="7">
    <source>
        <dbReference type="PROSITE" id="PS50113"/>
    </source>
</evidence>
<dbReference type="InterPro" id="IPR013655">
    <property type="entry name" value="PAS_fold_3"/>
</dbReference>
<gene>
    <name evidence="8" type="ORF">ACHKAR_08755</name>
</gene>
<dbReference type="InterPro" id="IPR005467">
    <property type="entry name" value="His_kinase_dom"/>
</dbReference>
<dbReference type="Pfam" id="PF08447">
    <property type="entry name" value="PAS_3"/>
    <property type="match status" value="2"/>
</dbReference>
<dbReference type="Gene3D" id="1.10.287.130">
    <property type="match status" value="1"/>
</dbReference>
<feature type="domain" description="PAS" evidence="6">
    <location>
        <begin position="233"/>
        <end position="307"/>
    </location>
</feature>
<dbReference type="InterPro" id="IPR001610">
    <property type="entry name" value="PAC"/>
</dbReference>
<keyword evidence="4" id="KW-0175">Coiled coil</keyword>
<proteinExistence type="predicted"/>
<dbReference type="SMART" id="SM00091">
    <property type="entry name" value="PAS"/>
    <property type="match status" value="2"/>
</dbReference>
<dbReference type="EMBL" id="JBIPKE010000015">
    <property type="protein sequence ID" value="MFH6983525.1"/>
    <property type="molecule type" value="Genomic_DNA"/>
</dbReference>
<dbReference type="InterPro" id="IPR003594">
    <property type="entry name" value="HATPase_dom"/>
</dbReference>
<sequence>MNISLINAELQPLARVFDLLSNHQPDQSFIIYGIKKEDLKSLNSFIDSLQFLKAKSLGERQLIAPGEVFLVQQKTAFYMDGQYIGAREHTESSHEKHRVDLTSQEDAARHKYLLEVSRELICTHDPGGTYKFVSPSVHKLLGYEPEELIGKDPYTYFHPDDIAHVVKTSHDLALKGLQPHRVQYRFLHKNGTYIWLDTYTEVIKNDMGGISSLITVSRDINDLKEAEIRLRESDQRFRAIANNIPGVVYLCRNDETYSMLYLNLEVMNLTGYTPDEFIQNQISFVDLYHPDDKETIFAKVDSALEHKEPFHITYRLKNKHSEDWVWVDEYGQGIYEGDELRLIEGVLLDITERKLVEYQLERYTENLEHVVAERTRELKVKNEALVKGNSELEQALKELKSTQSQLIQAEKMASLGILAAGIGHEINNPLNFIKNGCSGLVQELKELPEYDEELLKPFLEIIDDGVNRASEIVKSLTHFSRQVKSMEERCVIHDIIDHCVVMLQSNLKHKVQIVKDYASEELVVIGNEGKLHQAFLNILANAEQSIQEQGHIVIRTARQEHGIVVTFEDDGEGIAEENLSRIGDPFFTTKAPGAGTGLGLFITYTLIKELNGEVQVESELKKGSKFTITFSNP</sequence>
<dbReference type="InterPro" id="IPR000700">
    <property type="entry name" value="PAS-assoc_C"/>
</dbReference>
<dbReference type="PROSITE" id="PS50109">
    <property type="entry name" value="HIS_KIN"/>
    <property type="match status" value="1"/>
</dbReference>
<evidence type="ECO:0000259" key="6">
    <source>
        <dbReference type="PROSITE" id="PS50112"/>
    </source>
</evidence>
<dbReference type="EC" id="2.7.13.3" evidence="2"/>
<dbReference type="CDD" id="cd00130">
    <property type="entry name" value="PAS"/>
    <property type="match status" value="2"/>
</dbReference>
<evidence type="ECO:0000313" key="8">
    <source>
        <dbReference type="EMBL" id="MFH6983525.1"/>
    </source>
</evidence>
<dbReference type="InterPro" id="IPR000014">
    <property type="entry name" value="PAS"/>
</dbReference>
<dbReference type="InterPro" id="IPR036097">
    <property type="entry name" value="HisK_dim/P_sf"/>
</dbReference>
<evidence type="ECO:0000256" key="2">
    <source>
        <dbReference type="ARBA" id="ARBA00012438"/>
    </source>
</evidence>
<evidence type="ECO:0000256" key="4">
    <source>
        <dbReference type="SAM" id="Coils"/>
    </source>
</evidence>
<dbReference type="SMART" id="SM00387">
    <property type="entry name" value="HATPase_c"/>
    <property type="match status" value="1"/>
</dbReference>
<feature type="domain" description="PAC" evidence="7">
    <location>
        <begin position="180"/>
        <end position="232"/>
    </location>
</feature>
<dbReference type="SMART" id="SM00086">
    <property type="entry name" value="PAC"/>
    <property type="match status" value="2"/>
</dbReference>
<name>A0ABW7N921_9BACT</name>
<dbReference type="SUPFAM" id="SSF55785">
    <property type="entry name" value="PYP-like sensor domain (PAS domain)"/>
    <property type="match status" value="2"/>
</dbReference>
<evidence type="ECO:0000256" key="1">
    <source>
        <dbReference type="ARBA" id="ARBA00000085"/>
    </source>
</evidence>
<keyword evidence="3" id="KW-0597">Phosphoprotein</keyword>
<dbReference type="RefSeq" id="WP_395417080.1">
    <property type="nucleotide sequence ID" value="NZ_JBIPKE010000015.1"/>
</dbReference>
<evidence type="ECO:0000259" key="5">
    <source>
        <dbReference type="PROSITE" id="PS50109"/>
    </source>
</evidence>
<comment type="catalytic activity">
    <reaction evidence="1">
        <text>ATP + protein L-histidine = ADP + protein N-phospho-L-histidine.</text>
        <dbReference type="EC" id="2.7.13.3"/>
    </reaction>
</comment>
<feature type="coiled-coil region" evidence="4">
    <location>
        <begin position="382"/>
        <end position="412"/>
    </location>
</feature>
<protein>
    <recommendedName>
        <fullName evidence="2">histidine kinase</fullName>
        <ecNumber evidence="2">2.7.13.3</ecNumber>
    </recommendedName>
</protein>
<feature type="domain" description="PAS" evidence="6">
    <location>
        <begin position="106"/>
        <end position="177"/>
    </location>
</feature>
<dbReference type="PROSITE" id="PS50113">
    <property type="entry name" value="PAC"/>
    <property type="match status" value="1"/>
</dbReference>
<keyword evidence="9" id="KW-1185">Reference proteome</keyword>
<evidence type="ECO:0000313" key="9">
    <source>
        <dbReference type="Proteomes" id="UP001610063"/>
    </source>
</evidence>
<comment type="caution">
    <text evidence="8">The sequence shown here is derived from an EMBL/GenBank/DDBJ whole genome shotgun (WGS) entry which is preliminary data.</text>
</comment>
<dbReference type="InterPro" id="IPR003661">
    <property type="entry name" value="HisK_dim/P_dom"/>
</dbReference>
<dbReference type="Pfam" id="PF00512">
    <property type="entry name" value="HisKA"/>
    <property type="match status" value="1"/>
</dbReference>
<dbReference type="SUPFAM" id="SSF55874">
    <property type="entry name" value="ATPase domain of HSP90 chaperone/DNA topoisomerase II/histidine kinase"/>
    <property type="match status" value="1"/>
</dbReference>
<dbReference type="Gene3D" id="3.30.565.10">
    <property type="entry name" value="Histidine kinase-like ATPase, C-terminal domain"/>
    <property type="match status" value="1"/>
</dbReference>
<organism evidence="8 9">
    <name type="scientific">Marinoscillum luteum</name>
    <dbReference type="NCBI Taxonomy" id="861051"/>
    <lineage>
        <taxon>Bacteria</taxon>
        <taxon>Pseudomonadati</taxon>
        <taxon>Bacteroidota</taxon>
        <taxon>Cytophagia</taxon>
        <taxon>Cytophagales</taxon>
        <taxon>Reichenbachiellaceae</taxon>
        <taxon>Marinoscillum</taxon>
    </lineage>
</organism>